<dbReference type="InterPro" id="IPR001810">
    <property type="entry name" value="F-box_dom"/>
</dbReference>
<accession>S8CZF3</accession>
<feature type="domain" description="F-box" evidence="2">
    <location>
        <begin position="1"/>
        <end position="43"/>
    </location>
</feature>
<dbReference type="PROSITE" id="PS50181">
    <property type="entry name" value="FBOX"/>
    <property type="match status" value="1"/>
</dbReference>
<dbReference type="SUPFAM" id="SSF81383">
    <property type="entry name" value="F-box domain"/>
    <property type="match status" value="1"/>
</dbReference>
<protein>
    <recommendedName>
        <fullName evidence="2">F-box domain-containing protein</fullName>
    </recommendedName>
</protein>
<feature type="non-terminal residue" evidence="3">
    <location>
        <position position="1"/>
    </location>
</feature>
<dbReference type="Gene3D" id="1.20.1280.50">
    <property type="match status" value="1"/>
</dbReference>
<reference evidence="3 4" key="1">
    <citation type="journal article" date="2013" name="BMC Genomics">
        <title>The miniature genome of a carnivorous plant Genlisea aurea contains a low number of genes and short non-coding sequences.</title>
        <authorList>
            <person name="Leushkin E.V."/>
            <person name="Sutormin R.A."/>
            <person name="Nabieva E.R."/>
            <person name="Penin A.A."/>
            <person name="Kondrashov A.S."/>
            <person name="Logacheva M.D."/>
        </authorList>
    </citation>
    <scope>NUCLEOTIDE SEQUENCE [LARGE SCALE GENOMIC DNA]</scope>
</reference>
<dbReference type="CDD" id="cd22157">
    <property type="entry name" value="F-box_AtFBW1-like"/>
    <property type="match status" value="1"/>
</dbReference>
<dbReference type="Pfam" id="PF00646">
    <property type="entry name" value="F-box"/>
    <property type="match status" value="1"/>
</dbReference>
<name>S8CZF3_9LAMI</name>
<evidence type="ECO:0000256" key="1">
    <source>
        <dbReference type="SAM" id="MobiDB-lite"/>
    </source>
</evidence>
<feature type="region of interest" description="Disordered" evidence="1">
    <location>
        <begin position="168"/>
        <end position="192"/>
    </location>
</feature>
<evidence type="ECO:0000313" key="3">
    <source>
        <dbReference type="EMBL" id="EPS72445.1"/>
    </source>
</evidence>
<proteinExistence type="predicted"/>
<evidence type="ECO:0000259" key="2">
    <source>
        <dbReference type="PROSITE" id="PS50181"/>
    </source>
</evidence>
<organism evidence="3 4">
    <name type="scientific">Genlisea aurea</name>
    <dbReference type="NCBI Taxonomy" id="192259"/>
    <lineage>
        <taxon>Eukaryota</taxon>
        <taxon>Viridiplantae</taxon>
        <taxon>Streptophyta</taxon>
        <taxon>Embryophyta</taxon>
        <taxon>Tracheophyta</taxon>
        <taxon>Spermatophyta</taxon>
        <taxon>Magnoliopsida</taxon>
        <taxon>eudicotyledons</taxon>
        <taxon>Gunneridae</taxon>
        <taxon>Pentapetalae</taxon>
        <taxon>asterids</taxon>
        <taxon>lamiids</taxon>
        <taxon>Lamiales</taxon>
        <taxon>Lentibulariaceae</taxon>
        <taxon>Genlisea</taxon>
    </lineage>
</organism>
<dbReference type="PANTHER" id="PTHR31672:SF7">
    <property type="entry name" value="F-BOX DOMAIN-CONTAINING PROTEIN"/>
    <property type="match status" value="1"/>
</dbReference>
<dbReference type="SMART" id="SM00256">
    <property type="entry name" value="FBOX"/>
    <property type="match status" value="1"/>
</dbReference>
<feature type="non-terminal residue" evidence="3">
    <location>
        <position position="384"/>
    </location>
</feature>
<dbReference type="PANTHER" id="PTHR31672">
    <property type="entry name" value="BNACNNG10540D PROTEIN"/>
    <property type="match status" value="1"/>
</dbReference>
<sequence length="384" mass="44238">LNELHQDLLEQVLSWLPIAAFFRVTSVCKRWRSLADSATFRRACRRREPWFYMVDDDDGGGGGRPVIFDSAERNWKVLKRRDESFSDFIPVAASGGLICLHRGDGEFAVGSPISGSYRRIKSLASTGKRRVRAIAMRSEAEWFKLVVVSGELTNLTFREYDAVSDQWGSENSLTREPKDWEEEEEEEEADEQEDCAQYYLSKSGDVVSTEFQRSPSKKYAGILTVDNGNNEILNFLSSSGSIIACNLKRRNFFVYPRLLPAFSEYSIDLVECSGKMHVVLLSEFMETASLRIWVWDEWLRRWRQTGAMPPWMSHEFSGKNLDINCTGLRRQVLVCGNSADIWGYYLWDMEENRWVELPEFHSSGGQRREFVSAFSMEPRIEDAI</sequence>
<dbReference type="InterPro" id="IPR050796">
    <property type="entry name" value="SCF_F-box_component"/>
</dbReference>
<dbReference type="OrthoDB" id="2095648at2759"/>
<keyword evidence="4" id="KW-1185">Reference proteome</keyword>
<gene>
    <name evidence="3" type="ORF">M569_02315</name>
</gene>
<dbReference type="Proteomes" id="UP000015453">
    <property type="component" value="Unassembled WGS sequence"/>
</dbReference>
<comment type="caution">
    <text evidence="3">The sequence shown here is derived from an EMBL/GenBank/DDBJ whole genome shotgun (WGS) entry which is preliminary data.</text>
</comment>
<dbReference type="EMBL" id="AUSU01000835">
    <property type="protein sequence ID" value="EPS72445.1"/>
    <property type="molecule type" value="Genomic_DNA"/>
</dbReference>
<dbReference type="InterPro" id="IPR036047">
    <property type="entry name" value="F-box-like_dom_sf"/>
</dbReference>
<feature type="compositionally biased region" description="Acidic residues" evidence="1">
    <location>
        <begin position="179"/>
        <end position="192"/>
    </location>
</feature>
<evidence type="ECO:0000313" key="4">
    <source>
        <dbReference type="Proteomes" id="UP000015453"/>
    </source>
</evidence>
<dbReference type="AlphaFoldDB" id="S8CZF3"/>